<feature type="region of interest" description="Disordered" evidence="1">
    <location>
        <begin position="307"/>
        <end position="365"/>
    </location>
</feature>
<organism evidence="3 4">
    <name type="scientific">Tanacetum coccineum</name>
    <dbReference type="NCBI Taxonomy" id="301880"/>
    <lineage>
        <taxon>Eukaryota</taxon>
        <taxon>Viridiplantae</taxon>
        <taxon>Streptophyta</taxon>
        <taxon>Embryophyta</taxon>
        <taxon>Tracheophyta</taxon>
        <taxon>Spermatophyta</taxon>
        <taxon>Magnoliopsida</taxon>
        <taxon>eudicotyledons</taxon>
        <taxon>Gunneridae</taxon>
        <taxon>Pentapetalae</taxon>
        <taxon>asterids</taxon>
        <taxon>campanulids</taxon>
        <taxon>Asterales</taxon>
        <taxon>Asteraceae</taxon>
        <taxon>Asteroideae</taxon>
        <taxon>Anthemideae</taxon>
        <taxon>Anthemidinae</taxon>
        <taxon>Tanacetum</taxon>
    </lineage>
</organism>
<keyword evidence="3" id="KW-0695">RNA-directed DNA polymerase</keyword>
<name>A0ABQ5H6X0_9ASTR</name>
<gene>
    <name evidence="3" type="ORF">Tco_1057501</name>
</gene>
<dbReference type="PANTHER" id="PTHR47165">
    <property type="entry name" value="OS03G0429900 PROTEIN"/>
    <property type="match status" value="1"/>
</dbReference>
<evidence type="ECO:0000313" key="4">
    <source>
        <dbReference type="Proteomes" id="UP001151760"/>
    </source>
</evidence>
<reference evidence="3" key="2">
    <citation type="submission" date="2022-01" db="EMBL/GenBank/DDBJ databases">
        <authorList>
            <person name="Yamashiro T."/>
            <person name="Shiraishi A."/>
            <person name="Satake H."/>
            <person name="Nakayama K."/>
        </authorList>
    </citation>
    <scope>NUCLEOTIDE SEQUENCE</scope>
</reference>
<dbReference type="PANTHER" id="PTHR47165:SF4">
    <property type="entry name" value="OS03G0429900 PROTEIN"/>
    <property type="match status" value="1"/>
</dbReference>
<feature type="compositionally biased region" description="Basic and acidic residues" evidence="1">
    <location>
        <begin position="316"/>
        <end position="330"/>
    </location>
</feature>
<keyword evidence="4" id="KW-1185">Reference proteome</keyword>
<protein>
    <submittedName>
        <fullName evidence="3">Reverse transcriptase domain-containing protein</fullName>
    </submittedName>
</protein>
<dbReference type="Pfam" id="PF08646">
    <property type="entry name" value="Rep_fac-A_C"/>
    <property type="match status" value="1"/>
</dbReference>
<evidence type="ECO:0000256" key="1">
    <source>
        <dbReference type="SAM" id="MobiDB-lite"/>
    </source>
</evidence>
<dbReference type="GO" id="GO:0003964">
    <property type="term" value="F:RNA-directed DNA polymerase activity"/>
    <property type="evidence" value="ECO:0007669"/>
    <property type="project" value="UniProtKB-KW"/>
</dbReference>
<dbReference type="SUPFAM" id="SSF50249">
    <property type="entry name" value="Nucleic acid-binding proteins"/>
    <property type="match status" value="2"/>
</dbReference>
<evidence type="ECO:0000259" key="2">
    <source>
        <dbReference type="Pfam" id="PF08646"/>
    </source>
</evidence>
<dbReference type="Gene3D" id="2.40.50.140">
    <property type="entry name" value="Nucleic acid-binding proteins"/>
    <property type="match status" value="2"/>
</dbReference>
<feature type="domain" description="Replication factor A C-terminal" evidence="2">
    <location>
        <begin position="181"/>
        <end position="235"/>
    </location>
</feature>
<sequence>MSISYTRTLGAADALDQLDSLPNKDDFRVLIFAHFIVEMDGDTVVRKSSVRPDGFARYPFQLVEFDSLKPTNNKYLIDVVGYVTNVGRTTIKRSGSKTLDFHLPNNRGQSVRVTLWGGLGEMLIEKRTRHVGLHPIVLTAMSVKLYNNRFGIEIAKELLPVDSTGAKAGTLENLLMKGNLDRKQGGFWCDSCHNSVDYPVLRYMIELEVSDDTAQTVVVMFDETAKTVVKCTAGNEETSFPSALANIVGTLHTLELKSNSYYEHANYESFTCWSVVLEEALDESGSSGTLAAGGNLKTGVFVPLTTTPLVTTPSKPGEHKKPRSKECHDSDGEESFVADSKTKGSDVNCSSEAGKRRRLVLDSSE</sequence>
<comment type="caution">
    <text evidence="3">The sequence shown here is derived from an EMBL/GenBank/DDBJ whole genome shotgun (WGS) entry which is preliminary data.</text>
</comment>
<keyword evidence="3" id="KW-0548">Nucleotidyltransferase</keyword>
<accession>A0ABQ5H6X0</accession>
<dbReference type="EMBL" id="BQNB010019235">
    <property type="protein sequence ID" value="GJT83159.1"/>
    <property type="molecule type" value="Genomic_DNA"/>
</dbReference>
<evidence type="ECO:0000313" key="3">
    <source>
        <dbReference type="EMBL" id="GJT83159.1"/>
    </source>
</evidence>
<dbReference type="Proteomes" id="UP001151760">
    <property type="component" value="Unassembled WGS sequence"/>
</dbReference>
<dbReference type="InterPro" id="IPR013955">
    <property type="entry name" value="Rep_factor-A_C"/>
</dbReference>
<keyword evidence="3" id="KW-0808">Transferase</keyword>
<dbReference type="InterPro" id="IPR012340">
    <property type="entry name" value="NA-bd_OB-fold"/>
</dbReference>
<proteinExistence type="predicted"/>
<reference evidence="3" key="1">
    <citation type="journal article" date="2022" name="Int. J. Mol. Sci.">
        <title>Draft Genome of Tanacetum Coccineum: Genomic Comparison of Closely Related Tanacetum-Family Plants.</title>
        <authorList>
            <person name="Yamashiro T."/>
            <person name="Shiraishi A."/>
            <person name="Nakayama K."/>
            <person name="Satake H."/>
        </authorList>
    </citation>
    <scope>NUCLEOTIDE SEQUENCE</scope>
</reference>